<keyword evidence="1" id="KW-0732">Signal</keyword>
<feature type="chain" id="PRO_5036428173" evidence="1">
    <location>
        <begin position="35"/>
        <end position="123"/>
    </location>
</feature>
<dbReference type="EMBL" id="HBUE01144065">
    <property type="protein sequence ID" value="CAG6502112.1"/>
    <property type="molecule type" value="Transcribed_RNA"/>
</dbReference>
<evidence type="ECO:0000256" key="1">
    <source>
        <dbReference type="SAM" id="SignalP"/>
    </source>
</evidence>
<evidence type="ECO:0000313" key="2">
    <source>
        <dbReference type="EMBL" id="CAG6553348.1"/>
    </source>
</evidence>
<dbReference type="AlphaFoldDB" id="A0A8D8IHE6"/>
<proteinExistence type="predicted"/>
<accession>A0A8D8IHE6</accession>
<organism evidence="2">
    <name type="scientific">Culex pipiens</name>
    <name type="common">House mosquito</name>
    <dbReference type="NCBI Taxonomy" id="7175"/>
    <lineage>
        <taxon>Eukaryota</taxon>
        <taxon>Metazoa</taxon>
        <taxon>Ecdysozoa</taxon>
        <taxon>Arthropoda</taxon>
        <taxon>Hexapoda</taxon>
        <taxon>Insecta</taxon>
        <taxon>Pterygota</taxon>
        <taxon>Neoptera</taxon>
        <taxon>Endopterygota</taxon>
        <taxon>Diptera</taxon>
        <taxon>Nematocera</taxon>
        <taxon>Culicoidea</taxon>
        <taxon>Culicidae</taxon>
        <taxon>Culicinae</taxon>
        <taxon>Culicini</taxon>
        <taxon>Culex</taxon>
        <taxon>Culex</taxon>
    </lineage>
</organism>
<feature type="signal peptide" evidence="1">
    <location>
        <begin position="1"/>
        <end position="34"/>
    </location>
</feature>
<protein>
    <submittedName>
        <fullName evidence="2">(northern house mosquito) hypothetical protein</fullName>
    </submittedName>
</protein>
<name>A0A8D8IHE6_CULPI</name>
<dbReference type="EMBL" id="HBUE01248893">
    <property type="protein sequence ID" value="CAG6553348.1"/>
    <property type="molecule type" value="Transcribed_RNA"/>
</dbReference>
<reference evidence="2" key="1">
    <citation type="submission" date="2021-05" db="EMBL/GenBank/DDBJ databases">
        <authorList>
            <person name="Alioto T."/>
            <person name="Alioto T."/>
            <person name="Gomez Garrido J."/>
        </authorList>
    </citation>
    <scope>NUCLEOTIDE SEQUENCE</scope>
</reference>
<sequence length="123" mass="13930">MSFFHAPHILGLSRYIRATHLLLAWVRGSWTANADVCFGPADKSVLLRNHETIWRNADSWYKFTAMHRGLMVCANCPHHSETPKKAGRVRSPLSGPSLAISPSNRCIPYKNGPYRVHRCTKMT</sequence>